<dbReference type="EMBL" id="HACG01025282">
    <property type="protein sequence ID" value="CEK72147.1"/>
    <property type="molecule type" value="Transcribed_RNA"/>
</dbReference>
<dbReference type="InterPro" id="IPR036375">
    <property type="entry name" value="Hemopexin-like_dom_sf"/>
</dbReference>
<dbReference type="AlphaFoldDB" id="A0A0B6ZUV8"/>
<dbReference type="Gene3D" id="2.110.10.10">
    <property type="entry name" value="Hemopexin-like domain"/>
    <property type="match status" value="2"/>
</dbReference>
<protein>
    <submittedName>
        <fullName evidence="1">Uncharacterized protein</fullName>
    </submittedName>
</protein>
<organism evidence="1">
    <name type="scientific">Arion vulgaris</name>
    <dbReference type="NCBI Taxonomy" id="1028688"/>
    <lineage>
        <taxon>Eukaryota</taxon>
        <taxon>Metazoa</taxon>
        <taxon>Spiralia</taxon>
        <taxon>Lophotrochozoa</taxon>
        <taxon>Mollusca</taxon>
        <taxon>Gastropoda</taxon>
        <taxon>Heterobranchia</taxon>
        <taxon>Euthyneura</taxon>
        <taxon>Panpulmonata</taxon>
        <taxon>Eupulmonata</taxon>
        <taxon>Stylommatophora</taxon>
        <taxon>Helicina</taxon>
        <taxon>Arionoidea</taxon>
        <taxon>Arionidae</taxon>
        <taxon>Arion</taxon>
    </lineage>
</organism>
<sequence>MANTCRQYLHEALKACEPFRFIKQKSPNVLLVDYPEDNSHDVTSVFHAVYHQNVRNVISHMSRECYVKVDAAVHVPDTNTSLFFVGSKILVYNLIKKAQVDSKFVPELSKSNVDTAFIVPNTSKIRILSGCESWDIDALSLELMVSERMQKSPCVHIDAAVVWQSKQYTFKECHVTIEGQEPIPLAEWGLPCHIDAVLHNEGNLIIFKGNNFWKYTGQGYSIQEGRTLDWTIDAVRCLP</sequence>
<proteinExistence type="predicted"/>
<accession>A0A0B6ZUV8</accession>
<gene>
    <name evidence="1" type="primary">ORF81263</name>
</gene>
<name>A0A0B6ZUV8_9EUPU</name>
<reference evidence="1" key="1">
    <citation type="submission" date="2014-12" db="EMBL/GenBank/DDBJ databases">
        <title>Insight into the proteome of Arion vulgaris.</title>
        <authorList>
            <person name="Aradska J."/>
            <person name="Bulat T."/>
            <person name="Smidak R."/>
            <person name="Sarate P."/>
            <person name="Gangsoo J."/>
            <person name="Sialana F."/>
            <person name="Bilban M."/>
            <person name="Lubec G."/>
        </authorList>
    </citation>
    <scope>NUCLEOTIDE SEQUENCE</scope>
    <source>
        <tissue evidence="1">Skin</tissue>
    </source>
</reference>
<evidence type="ECO:0000313" key="1">
    <source>
        <dbReference type="EMBL" id="CEK72147.1"/>
    </source>
</evidence>
<dbReference type="SUPFAM" id="SSF50923">
    <property type="entry name" value="Hemopexin-like domain"/>
    <property type="match status" value="1"/>
</dbReference>